<comment type="caution">
    <text evidence="1">The sequence shown here is derived from an EMBL/GenBank/DDBJ whole genome shotgun (WGS) entry which is preliminary data.</text>
</comment>
<organism evidence="1 2">
    <name type="scientific">Cupriavidus lacunae</name>
    <dbReference type="NCBI Taxonomy" id="2666307"/>
    <lineage>
        <taxon>Bacteria</taxon>
        <taxon>Pseudomonadati</taxon>
        <taxon>Pseudomonadota</taxon>
        <taxon>Betaproteobacteria</taxon>
        <taxon>Burkholderiales</taxon>
        <taxon>Burkholderiaceae</taxon>
        <taxon>Cupriavidus</taxon>
    </lineage>
</organism>
<dbReference type="EMBL" id="QKWJ01000088">
    <property type="protein sequence ID" value="RDK05654.1"/>
    <property type="molecule type" value="Genomic_DNA"/>
</dbReference>
<name>A0A370NJ74_9BURK</name>
<evidence type="ECO:0000313" key="1">
    <source>
        <dbReference type="EMBL" id="RDK05654.1"/>
    </source>
</evidence>
<dbReference type="Proteomes" id="UP000255165">
    <property type="component" value="Unassembled WGS sequence"/>
</dbReference>
<protein>
    <submittedName>
        <fullName evidence="1">Uncharacterized protein</fullName>
    </submittedName>
</protein>
<sequence length="59" mass="6270">MDAIDEFNGYGARVPGRQAYHLIVPGAASAPGLSVGSFKAVERLGEPFYEGEGVNPLQY</sequence>
<dbReference type="RefSeq" id="WP_115215907.1">
    <property type="nucleotide sequence ID" value="NZ_QKWJ01000088.1"/>
</dbReference>
<evidence type="ECO:0000313" key="2">
    <source>
        <dbReference type="Proteomes" id="UP000255165"/>
    </source>
</evidence>
<accession>A0A370NJ74</accession>
<dbReference type="AlphaFoldDB" id="A0A370NJ74"/>
<keyword evidence="2" id="KW-1185">Reference proteome</keyword>
<gene>
    <name evidence="1" type="ORF">DN412_35900</name>
</gene>
<reference evidence="2" key="1">
    <citation type="submission" date="2018-06" db="EMBL/GenBank/DDBJ databases">
        <authorList>
            <person name="Feng T."/>
            <person name="Jeon C.O."/>
        </authorList>
    </citation>
    <scope>NUCLEOTIDE SEQUENCE [LARGE SCALE GENOMIC DNA]</scope>
    <source>
        <strain evidence="2">S23</strain>
    </source>
</reference>
<proteinExistence type="predicted"/>